<keyword evidence="5" id="KW-0378">Hydrolase</keyword>
<evidence type="ECO:0000313" key="5">
    <source>
        <dbReference type="EMBL" id="KAK4245052.1"/>
    </source>
</evidence>
<comment type="catalytic activity">
    <reaction evidence="1">
        <text>Hydrolysis of terminal, non-reducing alpha-D-galactose residues in alpha-D-galactosides, including galactose oligosaccharides, galactomannans and galactolipids.</text>
        <dbReference type="EC" id="3.2.1.22"/>
    </reaction>
</comment>
<dbReference type="Proteomes" id="UP001303647">
    <property type="component" value="Unassembled WGS sequence"/>
</dbReference>
<organism evidence="5 6">
    <name type="scientific">Corynascus novoguineensis</name>
    <dbReference type="NCBI Taxonomy" id="1126955"/>
    <lineage>
        <taxon>Eukaryota</taxon>
        <taxon>Fungi</taxon>
        <taxon>Dikarya</taxon>
        <taxon>Ascomycota</taxon>
        <taxon>Pezizomycotina</taxon>
        <taxon>Sordariomycetes</taxon>
        <taxon>Sordariomycetidae</taxon>
        <taxon>Sordariales</taxon>
        <taxon>Chaetomiaceae</taxon>
        <taxon>Corynascus</taxon>
    </lineage>
</organism>
<dbReference type="GO" id="GO:0047274">
    <property type="term" value="F:galactinol-sucrose galactosyltransferase activity"/>
    <property type="evidence" value="ECO:0007669"/>
    <property type="project" value="UniProtKB-EC"/>
</dbReference>
<comment type="caution">
    <text evidence="5">The sequence shown here is derived from an EMBL/GenBank/DDBJ whole genome shotgun (WGS) entry which is preliminary data.</text>
</comment>
<evidence type="ECO:0000256" key="1">
    <source>
        <dbReference type="ARBA" id="ARBA00001255"/>
    </source>
</evidence>
<keyword evidence="6" id="KW-1185">Reference proteome</keyword>
<dbReference type="Gene3D" id="3.20.20.70">
    <property type="entry name" value="Aldolase class I"/>
    <property type="match status" value="1"/>
</dbReference>
<keyword evidence="3" id="KW-0119">Carbohydrate metabolism</keyword>
<dbReference type="EMBL" id="MU857713">
    <property type="protein sequence ID" value="KAK4245052.1"/>
    <property type="molecule type" value="Genomic_DNA"/>
</dbReference>
<accession>A0AAN7CPH4</accession>
<evidence type="ECO:0000313" key="6">
    <source>
        <dbReference type="Proteomes" id="UP001303647"/>
    </source>
</evidence>
<dbReference type="InterPro" id="IPR017853">
    <property type="entry name" value="GH"/>
</dbReference>
<dbReference type="InterPro" id="IPR013785">
    <property type="entry name" value="Aldolase_TIM"/>
</dbReference>
<comment type="similarity">
    <text evidence="2">Belongs to the glycosyl hydrolases 36 family.</text>
</comment>
<name>A0AAN7CPH4_9PEZI</name>
<sequence>MIISIATSPPLGQVTQLPNSDLTVHAVLEIPLEASAKKWQVALWYSKDEREEWEEAELAPITEDARPTDLHEPIGAAARLYFTTKLVVRSLLKFTVKFRQGTGDREWRWARSEQGLDDGVVIVDQNPTREDDREDLPDMIHDLNPELKWKSHMSQSPGTRLWAVETDVDGAKEGESAFVEVSVGIPWGGRYLRWFALVRSWTPWLAPRHGKSEFSLDKEGLLCSFLSFQGKHLVLLGMSGINDVTALLRSGSAGRLLLSLRSDNVNSTTGTVLVAVGDNLENAIAAVMYHARTLVTATDVSSPDSMAAPTIEGGDVRPLWYERWYDGLGYCTWNSLGQKLTEEKILSALDTLAENGINISNLIIDDNWQDIDYCGDGQWQHGWNDFEAEPTAFPRGLKALVSAIRSKHRNIQHIAVWHALLGYWGGLAPSGRLAKRYDTVQVRRDDAQSHLSIDSVMTVVASSDVQAFYDDFYAFLASCGVDGVKTDAQYMLDTLTQPAARRGLTRSYLDAWTSSTLRHLAGGPAIACMAQAPPILFHPRLLRTNLPPVVCRTSDDFVPTDGDGNNNDDAHRWHVWTNAHNALLAQHLNALPDWDMFQTSSTTAADGHAHAHDYGGFHAAARCVSGGLVCITDVPGQHDGDLLRQIAGTSPRRRGRNTIVFRPSVVGRALDAYGSRADGGVLKVGTYHGRAGTGTGIIGVFNVDPTGRGRVTEVLPLGRFPGVGQGTGGGMYVVRAHRNGKVTPPLKAGSPSALVTVSLGVGGWDVLCAYPLHAVQSRTRGEVMLANLGLVGKMTGCATVLRTVFEVRENGRMLVDATLKALGVLGVYISALPELSVSDDCMVTIQGQPIPPHTVSVNRDDEHVLDVDIEAAWNEMDLKSGWANEVQVKVYFALEKK</sequence>
<evidence type="ECO:0000256" key="3">
    <source>
        <dbReference type="ARBA" id="ARBA00023277"/>
    </source>
</evidence>
<dbReference type="InterPro" id="IPR008811">
    <property type="entry name" value="Glycosyl_hydrolases_36"/>
</dbReference>
<dbReference type="Pfam" id="PF05691">
    <property type="entry name" value="Raffinose_syn"/>
    <property type="match status" value="2"/>
</dbReference>
<proteinExistence type="inferred from homology"/>
<dbReference type="PANTHER" id="PTHR31268:SF32">
    <property type="entry name" value="GALACTINOL--SUCROSE GALACTOSYLTRANSFERASE 2-RELATED"/>
    <property type="match status" value="1"/>
</dbReference>
<reference evidence="5" key="2">
    <citation type="submission" date="2023-05" db="EMBL/GenBank/DDBJ databases">
        <authorList>
            <consortium name="Lawrence Berkeley National Laboratory"/>
            <person name="Steindorff A."/>
            <person name="Hensen N."/>
            <person name="Bonometti L."/>
            <person name="Westerberg I."/>
            <person name="Brannstrom I.O."/>
            <person name="Guillou S."/>
            <person name="Cros-Aarteil S."/>
            <person name="Calhoun S."/>
            <person name="Haridas S."/>
            <person name="Kuo A."/>
            <person name="Mondo S."/>
            <person name="Pangilinan J."/>
            <person name="Riley R."/>
            <person name="Labutti K."/>
            <person name="Andreopoulos B."/>
            <person name="Lipzen A."/>
            <person name="Chen C."/>
            <person name="Yanf M."/>
            <person name="Daum C."/>
            <person name="Ng V."/>
            <person name="Clum A."/>
            <person name="Ohm R."/>
            <person name="Martin F."/>
            <person name="Silar P."/>
            <person name="Natvig D."/>
            <person name="Lalanne C."/>
            <person name="Gautier V."/>
            <person name="Ament-Velasquez S.L."/>
            <person name="Kruys A."/>
            <person name="Hutchinson M.I."/>
            <person name="Powell A.J."/>
            <person name="Barry K."/>
            <person name="Miller A.N."/>
            <person name="Grigoriev I.V."/>
            <person name="Debuchy R."/>
            <person name="Gladieux P."/>
            <person name="Thoren M.H."/>
            <person name="Johannesson H."/>
        </authorList>
    </citation>
    <scope>NUCLEOTIDE SEQUENCE</scope>
    <source>
        <strain evidence="5">CBS 359.72</strain>
    </source>
</reference>
<evidence type="ECO:0000256" key="4">
    <source>
        <dbReference type="ARBA" id="ARBA00049426"/>
    </source>
</evidence>
<dbReference type="PANTHER" id="PTHR31268">
    <property type="match status" value="1"/>
</dbReference>
<dbReference type="GO" id="GO:0004557">
    <property type="term" value="F:alpha-galactosidase activity"/>
    <property type="evidence" value="ECO:0007669"/>
    <property type="project" value="UniProtKB-EC"/>
</dbReference>
<protein>
    <submittedName>
        <fullName evidence="5">Glycoside hydrolase</fullName>
    </submittedName>
</protein>
<gene>
    <name evidence="5" type="ORF">C7999DRAFT_43366</name>
</gene>
<dbReference type="AlphaFoldDB" id="A0AAN7CPH4"/>
<reference evidence="5" key="1">
    <citation type="journal article" date="2023" name="Mol. Phylogenet. Evol.">
        <title>Genome-scale phylogeny and comparative genomics of the fungal order Sordariales.</title>
        <authorList>
            <person name="Hensen N."/>
            <person name="Bonometti L."/>
            <person name="Westerberg I."/>
            <person name="Brannstrom I.O."/>
            <person name="Guillou S."/>
            <person name="Cros-Aarteil S."/>
            <person name="Calhoun S."/>
            <person name="Haridas S."/>
            <person name="Kuo A."/>
            <person name="Mondo S."/>
            <person name="Pangilinan J."/>
            <person name="Riley R."/>
            <person name="LaButti K."/>
            <person name="Andreopoulos B."/>
            <person name="Lipzen A."/>
            <person name="Chen C."/>
            <person name="Yan M."/>
            <person name="Daum C."/>
            <person name="Ng V."/>
            <person name="Clum A."/>
            <person name="Steindorff A."/>
            <person name="Ohm R.A."/>
            <person name="Martin F."/>
            <person name="Silar P."/>
            <person name="Natvig D.O."/>
            <person name="Lalanne C."/>
            <person name="Gautier V."/>
            <person name="Ament-Velasquez S.L."/>
            <person name="Kruys A."/>
            <person name="Hutchinson M.I."/>
            <person name="Powell A.J."/>
            <person name="Barry K."/>
            <person name="Miller A.N."/>
            <person name="Grigoriev I.V."/>
            <person name="Debuchy R."/>
            <person name="Gladieux P."/>
            <person name="Hiltunen Thoren M."/>
            <person name="Johannesson H."/>
        </authorList>
    </citation>
    <scope>NUCLEOTIDE SEQUENCE</scope>
    <source>
        <strain evidence="5">CBS 359.72</strain>
    </source>
</reference>
<evidence type="ECO:0000256" key="2">
    <source>
        <dbReference type="ARBA" id="ARBA00007240"/>
    </source>
</evidence>
<comment type="catalytic activity">
    <reaction evidence="4">
        <text>alpha-D-galactosyl-(1-&gt;3)-1D-myo-inositol + sucrose = raffinose + myo-inositol</text>
        <dbReference type="Rhea" id="RHEA:20161"/>
        <dbReference type="ChEBI" id="CHEBI:16634"/>
        <dbReference type="ChEBI" id="CHEBI:17268"/>
        <dbReference type="ChEBI" id="CHEBI:17505"/>
        <dbReference type="ChEBI" id="CHEBI:17992"/>
        <dbReference type="EC" id="2.4.1.82"/>
    </reaction>
</comment>
<dbReference type="SUPFAM" id="SSF51445">
    <property type="entry name" value="(Trans)glycosidases"/>
    <property type="match status" value="1"/>
</dbReference>